<reference evidence="3" key="1">
    <citation type="journal article" date="2017" name="Cell">
        <title>Insights into land plant evolution garnered from the Marchantia polymorpha genome.</title>
        <authorList>
            <person name="Bowman J.L."/>
            <person name="Kohchi T."/>
            <person name="Yamato K.T."/>
            <person name="Jenkins J."/>
            <person name="Shu S."/>
            <person name="Ishizaki K."/>
            <person name="Yamaoka S."/>
            <person name="Nishihama R."/>
            <person name="Nakamura Y."/>
            <person name="Berger F."/>
            <person name="Adam C."/>
            <person name="Aki S.S."/>
            <person name="Althoff F."/>
            <person name="Araki T."/>
            <person name="Arteaga-Vazquez M.A."/>
            <person name="Balasubrmanian S."/>
            <person name="Barry K."/>
            <person name="Bauer D."/>
            <person name="Boehm C.R."/>
            <person name="Briginshaw L."/>
            <person name="Caballero-Perez J."/>
            <person name="Catarino B."/>
            <person name="Chen F."/>
            <person name="Chiyoda S."/>
            <person name="Chovatia M."/>
            <person name="Davies K.M."/>
            <person name="Delmans M."/>
            <person name="Demura T."/>
            <person name="Dierschke T."/>
            <person name="Dolan L."/>
            <person name="Dorantes-Acosta A.E."/>
            <person name="Eklund D.M."/>
            <person name="Florent S.N."/>
            <person name="Flores-Sandoval E."/>
            <person name="Fujiyama A."/>
            <person name="Fukuzawa H."/>
            <person name="Galik B."/>
            <person name="Grimanelli D."/>
            <person name="Grimwood J."/>
            <person name="Grossniklaus U."/>
            <person name="Hamada T."/>
            <person name="Haseloff J."/>
            <person name="Hetherington A.J."/>
            <person name="Higo A."/>
            <person name="Hirakawa Y."/>
            <person name="Hundley H.N."/>
            <person name="Ikeda Y."/>
            <person name="Inoue K."/>
            <person name="Inoue S.I."/>
            <person name="Ishida S."/>
            <person name="Jia Q."/>
            <person name="Kakita M."/>
            <person name="Kanazawa T."/>
            <person name="Kawai Y."/>
            <person name="Kawashima T."/>
            <person name="Kennedy M."/>
            <person name="Kinose K."/>
            <person name="Kinoshita T."/>
            <person name="Kohara Y."/>
            <person name="Koide E."/>
            <person name="Komatsu K."/>
            <person name="Kopischke S."/>
            <person name="Kubo M."/>
            <person name="Kyozuka J."/>
            <person name="Lagercrantz U."/>
            <person name="Lin S.S."/>
            <person name="Lindquist E."/>
            <person name="Lipzen A.M."/>
            <person name="Lu C.W."/>
            <person name="De Luna E."/>
            <person name="Martienssen R.A."/>
            <person name="Minamino N."/>
            <person name="Mizutani M."/>
            <person name="Mizutani M."/>
            <person name="Mochizuki N."/>
            <person name="Monte I."/>
            <person name="Mosher R."/>
            <person name="Nagasaki H."/>
            <person name="Nakagami H."/>
            <person name="Naramoto S."/>
            <person name="Nishitani K."/>
            <person name="Ohtani M."/>
            <person name="Okamoto T."/>
            <person name="Okumura M."/>
            <person name="Phillips J."/>
            <person name="Pollak B."/>
            <person name="Reinders A."/>
            <person name="Rovekamp M."/>
            <person name="Sano R."/>
            <person name="Sawa S."/>
            <person name="Schmid M.W."/>
            <person name="Shirakawa M."/>
            <person name="Solano R."/>
            <person name="Spunde A."/>
            <person name="Suetsugu N."/>
            <person name="Sugano S."/>
            <person name="Sugiyama A."/>
            <person name="Sun R."/>
            <person name="Suzuki Y."/>
            <person name="Takenaka M."/>
            <person name="Takezawa D."/>
            <person name="Tomogane H."/>
            <person name="Tsuzuki M."/>
            <person name="Ueda T."/>
            <person name="Umeda M."/>
            <person name="Ward J.M."/>
            <person name="Watanabe Y."/>
            <person name="Yazaki K."/>
            <person name="Yokoyama R."/>
            <person name="Yoshitake Y."/>
            <person name="Yotsui I."/>
            <person name="Zachgo S."/>
            <person name="Schmutz J."/>
        </authorList>
    </citation>
    <scope>NUCLEOTIDE SEQUENCE [LARGE SCALE GENOMIC DNA]</scope>
    <source>
        <strain evidence="3">Tak-1</strain>
    </source>
</reference>
<evidence type="ECO:0000256" key="1">
    <source>
        <dbReference type="SAM" id="MobiDB-lite"/>
    </source>
</evidence>
<protein>
    <submittedName>
        <fullName evidence="2">Uncharacterized protein</fullName>
    </submittedName>
</protein>
<accession>A0A2R6WEL8</accession>
<dbReference type="Proteomes" id="UP000244005">
    <property type="component" value="Unassembled WGS sequence"/>
</dbReference>
<name>A0A2R6WEL8_MARPO</name>
<organism evidence="2 3">
    <name type="scientific">Marchantia polymorpha</name>
    <name type="common">Common liverwort</name>
    <name type="synonym">Marchantia aquatica</name>
    <dbReference type="NCBI Taxonomy" id="3197"/>
    <lineage>
        <taxon>Eukaryota</taxon>
        <taxon>Viridiplantae</taxon>
        <taxon>Streptophyta</taxon>
        <taxon>Embryophyta</taxon>
        <taxon>Marchantiophyta</taxon>
        <taxon>Marchantiopsida</taxon>
        <taxon>Marchantiidae</taxon>
        <taxon>Marchantiales</taxon>
        <taxon>Marchantiaceae</taxon>
        <taxon>Marchantia</taxon>
    </lineage>
</organism>
<evidence type="ECO:0000313" key="2">
    <source>
        <dbReference type="EMBL" id="PTQ32295.1"/>
    </source>
</evidence>
<dbReference type="AlphaFoldDB" id="A0A2R6WEL8"/>
<keyword evidence="3" id="KW-1185">Reference proteome</keyword>
<feature type="region of interest" description="Disordered" evidence="1">
    <location>
        <begin position="69"/>
        <end position="90"/>
    </location>
</feature>
<dbReference type="EMBL" id="KZ772772">
    <property type="protein sequence ID" value="PTQ32295.1"/>
    <property type="molecule type" value="Genomic_DNA"/>
</dbReference>
<gene>
    <name evidence="2" type="ORF">MARPO_0100s0010</name>
</gene>
<proteinExistence type="predicted"/>
<sequence>MTWRRVLATLQCERSSRFRLSNQRPRATAHVIDLLLQDDHTLHESASREVPHSQQQQQQMYSARFRGWRSENRSHSSGGRFGVTDLTRSL</sequence>
<evidence type="ECO:0000313" key="3">
    <source>
        <dbReference type="Proteomes" id="UP000244005"/>
    </source>
</evidence>